<dbReference type="EMBL" id="JAMRDG010000001">
    <property type="protein sequence ID" value="KAJ3705955.1"/>
    <property type="molecule type" value="Genomic_DNA"/>
</dbReference>
<proteinExistence type="inferred from homology"/>
<feature type="region of interest" description="Disordered" evidence="2">
    <location>
        <begin position="221"/>
        <end position="251"/>
    </location>
</feature>
<protein>
    <recommendedName>
        <fullName evidence="3">Remorin C-terminal domain-containing protein</fullName>
    </recommendedName>
</protein>
<comment type="caution">
    <text evidence="4">The sequence shown here is derived from an EMBL/GenBank/DDBJ whole genome shotgun (WGS) entry which is preliminary data.</text>
</comment>
<evidence type="ECO:0000256" key="1">
    <source>
        <dbReference type="ARBA" id="ARBA00005711"/>
    </source>
</evidence>
<name>A0AAD6EYS1_9POAL</name>
<evidence type="ECO:0000313" key="4">
    <source>
        <dbReference type="EMBL" id="KAJ3705955.1"/>
    </source>
</evidence>
<dbReference type="AlphaFoldDB" id="A0AAD6EYS1"/>
<feature type="domain" description="Remorin C-terminal" evidence="3">
    <location>
        <begin position="418"/>
        <end position="523"/>
    </location>
</feature>
<accession>A0AAD6EYS1</accession>
<keyword evidence="5" id="KW-1185">Reference proteome</keyword>
<dbReference type="Proteomes" id="UP001210211">
    <property type="component" value="Unassembled WGS sequence"/>
</dbReference>
<feature type="compositionally biased region" description="Basic and acidic residues" evidence="2">
    <location>
        <begin position="7"/>
        <end position="18"/>
    </location>
</feature>
<feature type="region of interest" description="Disordered" evidence="2">
    <location>
        <begin position="489"/>
        <end position="512"/>
    </location>
</feature>
<sequence>MPGAEFQVEKRRSRLGDGRRRRRKRETERSFDTYLQSPDAMSGCMSDPNDELLLSLARGECTNGPVPVLDPDQEKEKRIIEAKNPDFQQENRDPSQNSFTDIVKECQNRRHSPDSIPPITRKLSRQRPVSLDLNSQVSTDIAALSPFVGLGVMNKKGLVNFASPGTAVYQHQPGWHSERVPLGRQSYSRAAFPFNRGRNLPSKWEDAERWISSPLSGELTRRVHVPQLNRRKPHSKSGPLGSPRGADEAGLTASPTAKMFNNHSGGNFVKSSPLWAGVLIPEGGAMSGNCTVSAPFPNCAILGGWLDTPAGSSCSLPSSRGSVQDDRIEVTRKDIGTQTSPCGSLNSSPKATRLSISSSKSTTAHQVEEELESHFTELKIENSFKADNRVTLTRWSKKHVVQGPDRCFTNIIEWKRRTVEAKASSWQVAKNANCISKFETQEAKIMAWENMQKVKAEAAIEELVMKLERKRSSSMDKILNKLKFAQKKAQEMRTETQTSSNKTQEISKGSKQVPHIYKNGQMTSLSGCFTCHTF</sequence>
<evidence type="ECO:0000256" key="2">
    <source>
        <dbReference type="SAM" id="MobiDB-lite"/>
    </source>
</evidence>
<comment type="similarity">
    <text evidence="1">Belongs to the remorin family.</text>
</comment>
<feature type="compositionally biased region" description="Polar residues" evidence="2">
    <location>
        <begin position="336"/>
        <end position="363"/>
    </location>
</feature>
<gene>
    <name evidence="4" type="ORF">LUZ61_009660</name>
</gene>
<dbReference type="PANTHER" id="PTHR31471">
    <property type="entry name" value="OS02G0116800 PROTEIN"/>
    <property type="match status" value="1"/>
</dbReference>
<reference evidence="4 5" key="1">
    <citation type="journal article" date="2022" name="Cell">
        <title>Repeat-based holocentromeres influence genome architecture and karyotype evolution.</title>
        <authorList>
            <person name="Hofstatter P.G."/>
            <person name="Thangavel G."/>
            <person name="Lux T."/>
            <person name="Neumann P."/>
            <person name="Vondrak T."/>
            <person name="Novak P."/>
            <person name="Zhang M."/>
            <person name="Costa L."/>
            <person name="Castellani M."/>
            <person name="Scott A."/>
            <person name="Toegelov H."/>
            <person name="Fuchs J."/>
            <person name="Mata-Sucre Y."/>
            <person name="Dias Y."/>
            <person name="Vanzela A.L.L."/>
            <person name="Huettel B."/>
            <person name="Almeida C.C.S."/>
            <person name="Simkova H."/>
            <person name="Souza G."/>
            <person name="Pedrosa-Harand A."/>
            <person name="Macas J."/>
            <person name="Mayer K.F.X."/>
            <person name="Houben A."/>
            <person name="Marques A."/>
        </authorList>
    </citation>
    <scope>NUCLEOTIDE SEQUENCE [LARGE SCALE GENOMIC DNA]</scope>
    <source>
        <strain evidence="4">RhyTen1mFocal</strain>
    </source>
</reference>
<evidence type="ECO:0000313" key="5">
    <source>
        <dbReference type="Proteomes" id="UP001210211"/>
    </source>
</evidence>
<dbReference type="PANTHER" id="PTHR31471:SF13">
    <property type="entry name" value="REMORIN FAMILY PROTEIN"/>
    <property type="match status" value="1"/>
</dbReference>
<dbReference type="Pfam" id="PF03763">
    <property type="entry name" value="Remorin_C"/>
    <property type="match status" value="1"/>
</dbReference>
<feature type="compositionally biased region" description="Polar residues" evidence="2">
    <location>
        <begin position="495"/>
        <end position="510"/>
    </location>
</feature>
<organism evidence="4 5">
    <name type="scientific">Rhynchospora tenuis</name>
    <dbReference type="NCBI Taxonomy" id="198213"/>
    <lineage>
        <taxon>Eukaryota</taxon>
        <taxon>Viridiplantae</taxon>
        <taxon>Streptophyta</taxon>
        <taxon>Embryophyta</taxon>
        <taxon>Tracheophyta</taxon>
        <taxon>Spermatophyta</taxon>
        <taxon>Magnoliopsida</taxon>
        <taxon>Liliopsida</taxon>
        <taxon>Poales</taxon>
        <taxon>Cyperaceae</taxon>
        <taxon>Cyperoideae</taxon>
        <taxon>Rhynchosporeae</taxon>
        <taxon>Rhynchospora</taxon>
    </lineage>
</organism>
<dbReference type="InterPro" id="IPR005516">
    <property type="entry name" value="Remorin_C"/>
</dbReference>
<evidence type="ECO:0000259" key="3">
    <source>
        <dbReference type="Pfam" id="PF03763"/>
    </source>
</evidence>
<feature type="region of interest" description="Disordered" evidence="2">
    <location>
        <begin position="335"/>
        <end position="363"/>
    </location>
</feature>
<feature type="region of interest" description="Disordered" evidence="2">
    <location>
        <begin position="1"/>
        <end position="48"/>
    </location>
</feature>